<organism evidence="1 2">
    <name type="scientific">Acaulospora colombiana</name>
    <dbReference type="NCBI Taxonomy" id="27376"/>
    <lineage>
        <taxon>Eukaryota</taxon>
        <taxon>Fungi</taxon>
        <taxon>Fungi incertae sedis</taxon>
        <taxon>Mucoromycota</taxon>
        <taxon>Glomeromycotina</taxon>
        <taxon>Glomeromycetes</taxon>
        <taxon>Diversisporales</taxon>
        <taxon>Acaulosporaceae</taxon>
        <taxon>Acaulospora</taxon>
    </lineage>
</organism>
<comment type="caution">
    <text evidence="1">The sequence shown here is derived from an EMBL/GenBank/DDBJ whole genome shotgun (WGS) entry which is preliminary data.</text>
</comment>
<protein>
    <submittedName>
        <fullName evidence="1">2528_t:CDS:1</fullName>
    </submittedName>
</protein>
<evidence type="ECO:0000313" key="1">
    <source>
        <dbReference type="EMBL" id="CAG8669801.1"/>
    </source>
</evidence>
<proteinExistence type="predicted"/>
<reference evidence="1" key="1">
    <citation type="submission" date="2021-06" db="EMBL/GenBank/DDBJ databases">
        <authorList>
            <person name="Kallberg Y."/>
            <person name="Tangrot J."/>
            <person name="Rosling A."/>
        </authorList>
    </citation>
    <scope>NUCLEOTIDE SEQUENCE</scope>
    <source>
        <strain evidence="1">CL356</strain>
    </source>
</reference>
<dbReference type="EMBL" id="CAJVPT010024308">
    <property type="protein sequence ID" value="CAG8669801.1"/>
    <property type="molecule type" value="Genomic_DNA"/>
</dbReference>
<keyword evidence="2" id="KW-1185">Reference proteome</keyword>
<dbReference type="Proteomes" id="UP000789525">
    <property type="component" value="Unassembled WGS sequence"/>
</dbReference>
<accession>A0ACA9NVB6</accession>
<sequence length="324" mass="35307">MRILQQFNNPVHSGAITSMCLDKGRTWVVAGSVTGLLSLWDIRFGLLLKTWKAGSTTQPGANLRVHQCANHPVNKQWVIVASETRSTAQSDGGSILVEVWDLEKATIVETLVTRDVSIPSHGQAPALVTSAPVQQPTPVSQSPADAISQLVQSRNAQASTKGSNPERYMTESDYAPCDIRSLAVGIDFGGQGSTTTTRDGFVLTGGFGGLESRHKDLGYVLLGSEDRKLRLWYLGQGQLERTIRSNVDSPPSHTEIWSHYDAKEREKHRSTARPSLIGHYQQTLLKSHQDCITAIACIDSPFRGGVVSADRSGVIKVYRVSESE</sequence>
<gene>
    <name evidence="1" type="ORF">ACOLOM_LOCUS8904</name>
</gene>
<name>A0ACA9NVB6_9GLOM</name>
<evidence type="ECO:0000313" key="2">
    <source>
        <dbReference type="Proteomes" id="UP000789525"/>
    </source>
</evidence>